<reference evidence="2 3" key="1">
    <citation type="submission" date="2017-06" db="EMBL/GenBank/DDBJ databases">
        <title>Novel microbial phyla capable of carbon fixation and sulfur reduction in deep-sea sediments.</title>
        <authorList>
            <person name="Huang J."/>
            <person name="Baker B."/>
            <person name="Wang Y."/>
        </authorList>
    </citation>
    <scope>NUCLEOTIDE SEQUENCE [LARGE SCALE GENOMIC DNA]</scope>
    <source>
        <strain evidence="2">B3_TA06</strain>
    </source>
</reference>
<feature type="domain" description="Right handed beta helix" evidence="1">
    <location>
        <begin position="210"/>
        <end position="313"/>
    </location>
</feature>
<dbReference type="Pfam" id="PF13229">
    <property type="entry name" value="Beta_helix"/>
    <property type="match status" value="1"/>
</dbReference>
<dbReference type="InterPro" id="IPR011050">
    <property type="entry name" value="Pectin_lyase_fold/virulence"/>
</dbReference>
<gene>
    <name evidence="2" type="ORF">CEE36_00675</name>
</gene>
<dbReference type="PROSITE" id="PS51257">
    <property type="entry name" value="PROKAR_LIPOPROTEIN"/>
    <property type="match status" value="1"/>
</dbReference>
<dbReference type="Proteomes" id="UP000317778">
    <property type="component" value="Unassembled WGS sequence"/>
</dbReference>
<evidence type="ECO:0000259" key="1">
    <source>
        <dbReference type="Pfam" id="PF13229"/>
    </source>
</evidence>
<accession>A0A532VAU1</accession>
<sequence>MIKRITIISVMILGFVFLSGCELLGDTEEPTVSITQPADNAVVSGTVEIKATADDNEGVTKVEFYVDGNLEGTDNSATDSEYSYSWDASGEDPGSTHTIKAKAYDEAENVGESSVITVTIAEGAGPGMEHCGTISEDETWYAKDNPHIVTCGVKVEATLTLEPGVIVKFNADKGLLVGYSNSGALVADGTADAVITFTSNVSPASPGDWDGIAFGDENIDLTTKLNNCVIEYGGEYYGNIYCYYASPTITNCAIRHSSSYGVYSYENGFTEFSGNTITSNAEYPLRIHGEYVRTLGSNNTLTGNTNDGIEVAGDYITTTGTWLSQGVPYIIAGDLSIEGTANPTITIAPGNTLKFAPDVRLRVGAFHPGALIADGSADSITFTASKSPPSPGDWGGIEFSDNTIDPATVLSHCLIQYGGGNSYGNIQCWYADPTITDCEIAYSSTWGIYLYYSELDPAELLANNTFHDNADGDVGP</sequence>
<dbReference type="Gene3D" id="2.60.40.10">
    <property type="entry name" value="Immunoglobulins"/>
    <property type="match status" value="1"/>
</dbReference>
<dbReference type="InterPro" id="IPR012334">
    <property type="entry name" value="Pectin_lyas_fold"/>
</dbReference>
<dbReference type="AlphaFoldDB" id="A0A532VAU1"/>
<dbReference type="SUPFAM" id="SSF51126">
    <property type="entry name" value="Pectin lyase-like"/>
    <property type="match status" value="2"/>
</dbReference>
<proteinExistence type="predicted"/>
<dbReference type="EMBL" id="NJBO01000001">
    <property type="protein sequence ID" value="TKJ44288.1"/>
    <property type="molecule type" value="Genomic_DNA"/>
</dbReference>
<dbReference type="InterPro" id="IPR013783">
    <property type="entry name" value="Ig-like_fold"/>
</dbReference>
<evidence type="ECO:0000313" key="2">
    <source>
        <dbReference type="EMBL" id="TKJ44288.1"/>
    </source>
</evidence>
<protein>
    <recommendedName>
        <fullName evidence="1">Right handed beta helix domain-containing protein</fullName>
    </recommendedName>
</protein>
<dbReference type="Pfam" id="PF17957">
    <property type="entry name" value="Big_7"/>
    <property type="match status" value="1"/>
</dbReference>
<name>A0A532VAU1_UNCT6</name>
<evidence type="ECO:0000313" key="3">
    <source>
        <dbReference type="Proteomes" id="UP000317778"/>
    </source>
</evidence>
<dbReference type="InterPro" id="IPR039448">
    <property type="entry name" value="Beta_helix"/>
</dbReference>
<dbReference type="Gene3D" id="2.160.20.10">
    <property type="entry name" value="Single-stranded right-handed beta-helix, Pectin lyase-like"/>
    <property type="match status" value="1"/>
</dbReference>
<organism evidence="2 3">
    <name type="scientific">candidate division TA06 bacterium B3_TA06</name>
    <dbReference type="NCBI Taxonomy" id="2012487"/>
    <lineage>
        <taxon>Bacteria</taxon>
        <taxon>Bacteria division TA06</taxon>
    </lineage>
</organism>
<comment type="caution">
    <text evidence="2">The sequence shown here is derived from an EMBL/GenBank/DDBJ whole genome shotgun (WGS) entry which is preliminary data.</text>
</comment>